<dbReference type="EMBL" id="PDWZ02000018">
    <property type="protein sequence ID" value="KAB2099221.1"/>
    <property type="molecule type" value="Genomic_DNA"/>
</dbReference>
<protein>
    <submittedName>
        <fullName evidence="1">Uncharacterized protein</fullName>
    </submittedName>
</protein>
<evidence type="ECO:0000313" key="1">
    <source>
        <dbReference type="EMBL" id="KAB2099221.1"/>
    </source>
</evidence>
<gene>
    <name evidence="1" type="ORF">AG0111_0g12469</name>
</gene>
<sequence length="358" mass="37933">MRFTTVSTMALGFAALTAGQLQTTVTSVSCVVCTTGTSTRSNGYTAPTTDSSDLTRTITKYRRQDPPSSTCTSITDTRVDITEYLPPISTHIQCGPDKATPTCSTSYECGCHSTHYTRPYAPDTHLCIPNETRTISYPDFGGGRTQPGRGVARAARQTNVPKQTWTRTRSQSIAARATSQDLGGRSQRRVAREAEATAVVAPRCEPGKFGPGCFPIITHPVADAIDAREAESTAVAARCEPGKFGPGCFPIIIHPPSANAVEARQDMSTSCFPGRTGTDCHMCIPGRNEPGCPPSPWPPVDAATTPAPTATTSHYGCPSGVCGPGCYWGHECFSKLGRGTEATAVAEVVHSTLLTLRV</sequence>
<reference evidence="1 2" key="1">
    <citation type="journal article" date="2019" name="bioRxiv">
        <title>Genomics, evolutionary history and diagnostics of the Alternaria alternata species group including apple and Asian pear pathotypes.</title>
        <authorList>
            <person name="Armitage A.D."/>
            <person name="Cockerton H.M."/>
            <person name="Sreenivasaprasad S."/>
            <person name="Woodhall J.W."/>
            <person name="Lane C.R."/>
            <person name="Harrison R.J."/>
            <person name="Clarkson J.P."/>
        </authorList>
    </citation>
    <scope>NUCLEOTIDE SEQUENCE [LARGE SCALE GENOMIC DNA]</scope>
    <source>
        <strain evidence="1 2">FERA 650</strain>
    </source>
</reference>
<proteinExistence type="predicted"/>
<evidence type="ECO:0000313" key="2">
    <source>
        <dbReference type="Proteomes" id="UP000293547"/>
    </source>
</evidence>
<name>A0ACB6F460_9PLEO</name>
<organism evidence="1 2">
    <name type="scientific">Alternaria gaisen</name>
    <dbReference type="NCBI Taxonomy" id="167740"/>
    <lineage>
        <taxon>Eukaryota</taxon>
        <taxon>Fungi</taxon>
        <taxon>Dikarya</taxon>
        <taxon>Ascomycota</taxon>
        <taxon>Pezizomycotina</taxon>
        <taxon>Dothideomycetes</taxon>
        <taxon>Pleosporomycetidae</taxon>
        <taxon>Pleosporales</taxon>
        <taxon>Pleosporineae</taxon>
        <taxon>Pleosporaceae</taxon>
        <taxon>Alternaria</taxon>
        <taxon>Alternaria sect. Alternaria</taxon>
    </lineage>
</organism>
<accession>A0ACB6F460</accession>
<comment type="caution">
    <text evidence="1">The sequence shown here is derived from an EMBL/GenBank/DDBJ whole genome shotgun (WGS) entry which is preliminary data.</text>
</comment>
<keyword evidence="2" id="KW-1185">Reference proteome</keyword>
<dbReference type="Proteomes" id="UP000293547">
    <property type="component" value="Unassembled WGS sequence"/>
</dbReference>